<evidence type="ECO:0000313" key="3">
    <source>
        <dbReference type="Proteomes" id="UP000319949"/>
    </source>
</evidence>
<dbReference type="GO" id="GO:0016829">
    <property type="term" value="F:lyase activity"/>
    <property type="evidence" value="ECO:0007669"/>
    <property type="project" value="UniProtKB-KW"/>
</dbReference>
<dbReference type="EMBL" id="VITK01000002">
    <property type="protein sequence ID" value="TWB03607.1"/>
    <property type="molecule type" value="Genomic_DNA"/>
</dbReference>
<dbReference type="RefSeq" id="WP_063694799.1">
    <property type="nucleotide sequence ID" value="NZ_LVEM01000010.1"/>
</dbReference>
<accession>A0A560E2R2</accession>
<dbReference type="InterPro" id="IPR029068">
    <property type="entry name" value="Glyas_Bleomycin-R_OHBP_Dase"/>
</dbReference>
<proteinExistence type="predicted"/>
<name>A0A560E2R2_9BRAD</name>
<dbReference type="PANTHER" id="PTHR35006">
    <property type="entry name" value="GLYOXALASE FAMILY PROTEIN (AFU_ORTHOLOGUE AFUA_5G14830)"/>
    <property type="match status" value="1"/>
</dbReference>
<organism evidence="2 3">
    <name type="scientific">Bradyrhizobium stylosanthis</name>
    <dbReference type="NCBI Taxonomy" id="1803665"/>
    <lineage>
        <taxon>Bacteria</taxon>
        <taxon>Pseudomonadati</taxon>
        <taxon>Pseudomonadota</taxon>
        <taxon>Alphaproteobacteria</taxon>
        <taxon>Hyphomicrobiales</taxon>
        <taxon>Nitrobacteraceae</taxon>
        <taxon>Bradyrhizobium</taxon>
    </lineage>
</organism>
<dbReference type="AlphaFoldDB" id="A0A560E2R2"/>
<dbReference type="Pfam" id="PF00903">
    <property type="entry name" value="Glyoxalase"/>
    <property type="match status" value="1"/>
</dbReference>
<dbReference type="InterPro" id="IPR004360">
    <property type="entry name" value="Glyas_Fos-R_dOase_dom"/>
</dbReference>
<dbReference type="PANTHER" id="PTHR35006:SF4">
    <property type="entry name" value="BLR7706 PROTEIN"/>
    <property type="match status" value="1"/>
</dbReference>
<evidence type="ECO:0000259" key="1">
    <source>
        <dbReference type="PROSITE" id="PS51819"/>
    </source>
</evidence>
<gene>
    <name evidence="2" type="ORF">FBZ96_10279</name>
</gene>
<reference evidence="2 3" key="1">
    <citation type="submission" date="2019-06" db="EMBL/GenBank/DDBJ databases">
        <title>Genomic Encyclopedia of Type Strains, Phase IV (KMG-V): Genome sequencing to study the core and pangenomes of soil and plant-associated prokaryotes.</title>
        <authorList>
            <person name="Whitman W."/>
        </authorList>
    </citation>
    <scope>NUCLEOTIDE SEQUENCE [LARGE SCALE GENOMIC DNA]</scope>
    <source>
        <strain evidence="2 3">BR 510</strain>
    </source>
</reference>
<dbReference type="Proteomes" id="UP000319949">
    <property type="component" value="Unassembled WGS sequence"/>
</dbReference>
<feature type="domain" description="VOC" evidence="1">
    <location>
        <begin position="1"/>
        <end position="122"/>
    </location>
</feature>
<dbReference type="CDD" id="cd07262">
    <property type="entry name" value="VOC_like"/>
    <property type="match status" value="1"/>
</dbReference>
<dbReference type="Gene3D" id="3.10.180.10">
    <property type="entry name" value="2,3-Dihydroxybiphenyl 1,2-Dioxygenase, domain 1"/>
    <property type="match status" value="1"/>
</dbReference>
<dbReference type="OrthoDB" id="9807407at2"/>
<keyword evidence="3" id="KW-1185">Reference proteome</keyword>
<keyword evidence="2" id="KW-0223">Dioxygenase</keyword>
<comment type="caution">
    <text evidence="2">The sequence shown here is derived from an EMBL/GenBank/DDBJ whole genome shotgun (WGS) entry which is preliminary data.</text>
</comment>
<evidence type="ECO:0000313" key="2">
    <source>
        <dbReference type="EMBL" id="TWB03607.1"/>
    </source>
</evidence>
<dbReference type="PROSITE" id="PS51819">
    <property type="entry name" value="VOC"/>
    <property type="match status" value="1"/>
</dbReference>
<protein>
    <submittedName>
        <fullName evidence="2">Catechol 2,3-dioxygenase-like lactoylglutathione lyase family enzyme</fullName>
    </submittedName>
</protein>
<dbReference type="GO" id="GO:0051213">
    <property type="term" value="F:dioxygenase activity"/>
    <property type="evidence" value="ECO:0007669"/>
    <property type="project" value="UniProtKB-KW"/>
</dbReference>
<keyword evidence="2" id="KW-0456">Lyase</keyword>
<dbReference type="InterPro" id="IPR037523">
    <property type="entry name" value="VOC_core"/>
</dbReference>
<keyword evidence="2" id="KW-0560">Oxidoreductase</keyword>
<dbReference type="STRING" id="1803665.GCA_001641335_02444"/>
<sequence>MIHHVSIGSNDISRAKAFYAPLMSLIGFRLLKSSASSLHYGASDIVFSIETPVDGRPAAPGNGVHIAFQAPDRETVRRFHQTAVAHGGNDEGAPGIRANYNANYYGAFVRDPDGNKIEAVTYTARESFGL</sequence>
<dbReference type="SUPFAM" id="SSF54593">
    <property type="entry name" value="Glyoxalase/Bleomycin resistance protein/Dihydroxybiphenyl dioxygenase"/>
    <property type="match status" value="1"/>
</dbReference>